<organism evidence="2 3">
    <name type="scientific">Pleodorina starrii</name>
    <dbReference type="NCBI Taxonomy" id="330485"/>
    <lineage>
        <taxon>Eukaryota</taxon>
        <taxon>Viridiplantae</taxon>
        <taxon>Chlorophyta</taxon>
        <taxon>core chlorophytes</taxon>
        <taxon>Chlorophyceae</taxon>
        <taxon>CS clade</taxon>
        <taxon>Chlamydomonadales</taxon>
        <taxon>Volvocaceae</taxon>
        <taxon>Pleodorina</taxon>
    </lineage>
</organism>
<evidence type="ECO:0000313" key="2">
    <source>
        <dbReference type="EMBL" id="GLC62390.1"/>
    </source>
</evidence>
<evidence type="ECO:0000313" key="3">
    <source>
        <dbReference type="Proteomes" id="UP001165080"/>
    </source>
</evidence>
<evidence type="ECO:0000256" key="1">
    <source>
        <dbReference type="SAM" id="MobiDB-lite"/>
    </source>
</evidence>
<feature type="region of interest" description="Disordered" evidence="1">
    <location>
        <begin position="1"/>
        <end position="22"/>
    </location>
</feature>
<dbReference type="Proteomes" id="UP001165080">
    <property type="component" value="Unassembled WGS sequence"/>
</dbReference>
<comment type="caution">
    <text evidence="2">The sequence shown here is derived from an EMBL/GenBank/DDBJ whole genome shotgun (WGS) entry which is preliminary data.</text>
</comment>
<feature type="region of interest" description="Disordered" evidence="1">
    <location>
        <begin position="41"/>
        <end position="64"/>
    </location>
</feature>
<sequence>MSTSEGHDDVTPGPGRTRRGSAVAATALAAVLLMGIGLGPAAATADGTAPPARPGTGASATERLDPQAAQRLIGVAEDLADAVTHGEITAEQAEKFLQQESAGAVPGRVPEVPRPARNSAPSPLIRGHADGAAAPFQP</sequence>
<accession>A0A9W6C2Q9</accession>
<keyword evidence="3" id="KW-1185">Reference proteome</keyword>
<reference evidence="2 3" key="1">
    <citation type="journal article" date="2023" name="Commun. Biol.">
        <title>Reorganization of the ancestral sex-determining regions during the evolution of trioecy in Pleodorina starrii.</title>
        <authorList>
            <person name="Takahashi K."/>
            <person name="Suzuki S."/>
            <person name="Kawai-Toyooka H."/>
            <person name="Yamamoto K."/>
            <person name="Hamaji T."/>
            <person name="Ootsuki R."/>
            <person name="Yamaguchi H."/>
            <person name="Kawachi M."/>
            <person name="Higashiyama T."/>
            <person name="Nozaki H."/>
        </authorList>
    </citation>
    <scope>NUCLEOTIDE SEQUENCE [LARGE SCALE GENOMIC DNA]</scope>
    <source>
        <strain evidence="2 3">NIES-4479</strain>
    </source>
</reference>
<protein>
    <submittedName>
        <fullName evidence="2">Uncharacterized protein</fullName>
    </submittedName>
</protein>
<gene>
    <name evidence="2" type="primary">PLESTB003371</name>
    <name evidence="2" type="ORF">PLESTB_001877800</name>
</gene>
<feature type="compositionally biased region" description="Basic and acidic residues" evidence="1">
    <location>
        <begin position="1"/>
        <end position="10"/>
    </location>
</feature>
<dbReference type="EMBL" id="BRXU01000063">
    <property type="protein sequence ID" value="GLC62390.1"/>
    <property type="molecule type" value="Genomic_DNA"/>
</dbReference>
<feature type="region of interest" description="Disordered" evidence="1">
    <location>
        <begin position="98"/>
        <end position="138"/>
    </location>
</feature>
<feature type="compositionally biased region" description="Low complexity" evidence="1">
    <location>
        <begin position="41"/>
        <end position="61"/>
    </location>
</feature>
<name>A0A9W6C2Q9_9CHLO</name>
<dbReference type="AlphaFoldDB" id="A0A9W6C2Q9"/>
<proteinExistence type="predicted"/>